<keyword evidence="5" id="KW-0597">Phosphoprotein</keyword>
<feature type="domain" description="HAMP" evidence="15">
    <location>
        <begin position="298"/>
        <end position="350"/>
    </location>
</feature>
<keyword evidence="17" id="KW-1185">Reference proteome</keyword>
<evidence type="ECO:0000259" key="15">
    <source>
        <dbReference type="PROSITE" id="PS50885"/>
    </source>
</evidence>
<dbReference type="PRINTS" id="PR00344">
    <property type="entry name" value="BCTRLSENSOR"/>
</dbReference>
<name>A0A841STV9_9BACL</name>
<feature type="transmembrane region" description="Helical" evidence="13">
    <location>
        <begin position="279"/>
        <end position="300"/>
    </location>
</feature>
<dbReference type="InterPro" id="IPR005467">
    <property type="entry name" value="His_kinase_dom"/>
</dbReference>
<dbReference type="SUPFAM" id="SSF55874">
    <property type="entry name" value="ATPase domain of HSP90 chaperone/DNA topoisomerase II/histidine kinase"/>
    <property type="match status" value="1"/>
</dbReference>
<dbReference type="InterPro" id="IPR004358">
    <property type="entry name" value="Sig_transdc_His_kin-like_C"/>
</dbReference>
<comment type="catalytic activity">
    <reaction evidence="1">
        <text>ATP + protein L-histidine = ADP + protein N-phospho-L-histidine.</text>
        <dbReference type="EC" id="2.7.13.3"/>
    </reaction>
</comment>
<evidence type="ECO:0000256" key="12">
    <source>
        <dbReference type="SAM" id="Coils"/>
    </source>
</evidence>
<protein>
    <recommendedName>
        <fullName evidence="3">histidine kinase</fullName>
        <ecNumber evidence="3">2.7.13.3</ecNumber>
    </recommendedName>
</protein>
<dbReference type="Pfam" id="PF02518">
    <property type="entry name" value="HATPase_c"/>
    <property type="match status" value="1"/>
</dbReference>
<dbReference type="Pfam" id="PF06580">
    <property type="entry name" value="His_kinase"/>
    <property type="match status" value="1"/>
</dbReference>
<dbReference type="PROSITE" id="PS50885">
    <property type="entry name" value="HAMP"/>
    <property type="match status" value="1"/>
</dbReference>
<keyword evidence="6" id="KW-0808">Transferase</keyword>
<dbReference type="PROSITE" id="PS50109">
    <property type="entry name" value="HIS_KIN"/>
    <property type="match status" value="1"/>
</dbReference>
<dbReference type="InterPro" id="IPR003594">
    <property type="entry name" value="HATPase_dom"/>
</dbReference>
<evidence type="ECO:0000256" key="7">
    <source>
        <dbReference type="ARBA" id="ARBA00022741"/>
    </source>
</evidence>
<dbReference type="RefSeq" id="WP_185119901.1">
    <property type="nucleotide sequence ID" value="NZ_JACJVQ010000007.1"/>
</dbReference>
<feature type="coiled-coil region" evidence="12">
    <location>
        <begin position="345"/>
        <end position="372"/>
    </location>
</feature>
<evidence type="ECO:0000256" key="11">
    <source>
        <dbReference type="ARBA" id="ARBA00023136"/>
    </source>
</evidence>
<dbReference type="Gene3D" id="6.10.340.10">
    <property type="match status" value="1"/>
</dbReference>
<dbReference type="InterPro" id="IPR050640">
    <property type="entry name" value="Bact_2-comp_sensor_kinase"/>
</dbReference>
<dbReference type="PANTHER" id="PTHR34220:SF7">
    <property type="entry name" value="SENSOR HISTIDINE KINASE YPDA"/>
    <property type="match status" value="1"/>
</dbReference>
<keyword evidence="11 13" id="KW-0472">Membrane</keyword>
<keyword evidence="13" id="KW-0812">Transmembrane</keyword>
<dbReference type="SUPFAM" id="SSF158472">
    <property type="entry name" value="HAMP domain-like"/>
    <property type="match status" value="1"/>
</dbReference>
<keyword evidence="7" id="KW-0547">Nucleotide-binding</keyword>
<keyword evidence="4" id="KW-1003">Cell membrane</keyword>
<dbReference type="InterPro" id="IPR003660">
    <property type="entry name" value="HAMP_dom"/>
</dbReference>
<evidence type="ECO:0000256" key="6">
    <source>
        <dbReference type="ARBA" id="ARBA00022679"/>
    </source>
</evidence>
<dbReference type="GO" id="GO:0005524">
    <property type="term" value="F:ATP binding"/>
    <property type="evidence" value="ECO:0007669"/>
    <property type="project" value="UniProtKB-KW"/>
</dbReference>
<evidence type="ECO:0000256" key="5">
    <source>
        <dbReference type="ARBA" id="ARBA00022553"/>
    </source>
</evidence>
<dbReference type="PANTHER" id="PTHR34220">
    <property type="entry name" value="SENSOR HISTIDINE KINASE YPDA"/>
    <property type="match status" value="1"/>
</dbReference>
<evidence type="ECO:0000313" key="16">
    <source>
        <dbReference type="EMBL" id="MBB6634672.1"/>
    </source>
</evidence>
<dbReference type="InterPro" id="IPR010559">
    <property type="entry name" value="Sig_transdc_His_kin_internal"/>
</dbReference>
<gene>
    <name evidence="16" type="ORF">H7B67_11170</name>
</gene>
<keyword evidence="9" id="KW-0067">ATP-binding</keyword>
<evidence type="ECO:0000313" key="17">
    <source>
        <dbReference type="Proteomes" id="UP000535838"/>
    </source>
</evidence>
<keyword evidence="12" id="KW-0175">Coiled coil</keyword>
<comment type="caution">
    <text evidence="16">The sequence shown here is derived from an EMBL/GenBank/DDBJ whole genome shotgun (WGS) entry which is preliminary data.</text>
</comment>
<keyword evidence="13" id="KW-1133">Transmembrane helix</keyword>
<feature type="domain" description="Histidine kinase" evidence="14">
    <location>
        <begin position="459"/>
        <end position="569"/>
    </location>
</feature>
<dbReference type="GO" id="GO:0000155">
    <property type="term" value="F:phosphorelay sensor kinase activity"/>
    <property type="evidence" value="ECO:0007669"/>
    <property type="project" value="InterPro"/>
</dbReference>
<proteinExistence type="predicted"/>
<dbReference type="EC" id="2.7.13.3" evidence="3"/>
<evidence type="ECO:0000259" key="14">
    <source>
        <dbReference type="PROSITE" id="PS50109"/>
    </source>
</evidence>
<dbReference type="AlphaFoldDB" id="A0A841STV9"/>
<accession>A0A841STV9</accession>
<evidence type="ECO:0000256" key="8">
    <source>
        <dbReference type="ARBA" id="ARBA00022777"/>
    </source>
</evidence>
<dbReference type="Proteomes" id="UP000535838">
    <property type="component" value="Unassembled WGS sequence"/>
</dbReference>
<comment type="subcellular location">
    <subcellularLocation>
        <location evidence="2">Cell membrane</location>
        <topology evidence="2">Multi-pass membrane protein</topology>
    </subcellularLocation>
</comment>
<keyword evidence="10" id="KW-0902">Two-component regulatory system</keyword>
<dbReference type="SMART" id="SM00304">
    <property type="entry name" value="HAMP"/>
    <property type="match status" value="1"/>
</dbReference>
<dbReference type="Pfam" id="PF00672">
    <property type="entry name" value="HAMP"/>
    <property type="match status" value="1"/>
</dbReference>
<evidence type="ECO:0000256" key="9">
    <source>
        <dbReference type="ARBA" id="ARBA00022840"/>
    </source>
</evidence>
<organism evidence="16 17">
    <name type="scientific">Cohnella thailandensis</name>
    <dbReference type="NCBI Taxonomy" id="557557"/>
    <lineage>
        <taxon>Bacteria</taxon>
        <taxon>Bacillati</taxon>
        <taxon>Bacillota</taxon>
        <taxon>Bacilli</taxon>
        <taxon>Bacillales</taxon>
        <taxon>Paenibacillaceae</taxon>
        <taxon>Cohnella</taxon>
    </lineage>
</organism>
<dbReference type="Gene3D" id="3.30.565.10">
    <property type="entry name" value="Histidine kinase-like ATPase, C-terminal domain"/>
    <property type="match status" value="1"/>
</dbReference>
<evidence type="ECO:0000256" key="3">
    <source>
        <dbReference type="ARBA" id="ARBA00012438"/>
    </source>
</evidence>
<dbReference type="InterPro" id="IPR036890">
    <property type="entry name" value="HATPase_C_sf"/>
</dbReference>
<reference evidence="16 17" key="1">
    <citation type="submission" date="2020-08" db="EMBL/GenBank/DDBJ databases">
        <title>Cohnella phylogeny.</title>
        <authorList>
            <person name="Dunlap C."/>
        </authorList>
    </citation>
    <scope>NUCLEOTIDE SEQUENCE [LARGE SCALE GENOMIC DNA]</scope>
    <source>
        <strain evidence="16 17">DSM 25241</strain>
    </source>
</reference>
<evidence type="ECO:0000256" key="13">
    <source>
        <dbReference type="SAM" id="Phobius"/>
    </source>
</evidence>
<dbReference type="CDD" id="cd06225">
    <property type="entry name" value="HAMP"/>
    <property type="match status" value="1"/>
</dbReference>
<dbReference type="EMBL" id="JACJVQ010000007">
    <property type="protein sequence ID" value="MBB6634672.1"/>
    <property type="molecule type" value="Genomic_DNA"/>
</dbReference>
<evidence type="ECO:0000256" key="4">
    <source>
        <dbReference type="ARBA" id="ARBA00022475"/>
    </source>
</evidence>
<evidence type="ECO:0000256" key="1">
    <source>
        <dbReference type="ARBA" id="ARBA00000085"/>
    </source>
</evidence>
<sequence length="583" mass="65261">MEWLSRFSFHRKMQFSFLVFILLPFIAVTYWSYSSVKQNVSVKLARSNEETLTVIANQIGKTIDSISFASVYFSQSYNPDILESFRHLKDAESFADFETYQSYSRLDTMADLLFMQSADADLKMMIVNKENRMIMGDKSVPVFSALSESFMRESGRLDAKETTSLQWFPSGEKDSAPEYYYAARFIVDPRNREKLATLFIGIPQSYFHGLLDTGNPDIVFSLTDRSGEIIAVKGGSEAGAAGGMLVSKVSIPKTGWVLSSEMPRWLIDNQINREFKVSLSLVGFFFLAFLILSMFWAGYIHKPIRLLRSSVKQYVGGKRDVRIPVKGKDEVAVLSAAFNQMLDDINGLLHQVESEQEEKRLLELQALAAQIRPHFLLNTLNSIKVSLLLSGDEPHGAMLDALMRLLRAYVHIDEPLKLAEECKVLGSYVQVMQIRNRLDIEFTYELGEGTESIQLPRLLLQPIVENAIQHGFSSRPENPAIELRAAIHGPMLEIAIGDNGRGLSEENVSRLIRRVNGTAGEAPSHQDKGVGLVNTARRLQVLYGGQARIQAAARPGGGMIFTLYIPIASGKETDIHDEGNANR</sequence>
<keyword evidence="8 16" id="KW-0418">Kinase</keyword>
<evidence type="ECO:0000256" key="10">
    <source>
        <dbReference type="ARBA" id="ARBA00023012"/>
    </source>
</evidence>
<feature type="transmembrane region" description="Helical" evidence="13">
    <location>
        <begin position="15"/>
        <end position="33"/>
    </location>
</feature>
<dbReference type="GO" id="GO:0005886">
    <property type="term" value="C:plasma membrane"/>
    <property type="evidence" value="ECO:0007669"/>
    <property type="project" value="UniProtKB-SubCell"/>
</dbReference>
<evidence type="ECO:0000256" key="2">
    <source>
        <dbReference type="ARBA" id="ARBA00004651"/>
    </source>
</evidence>